<dbReference type="GO" id="GO:0003729">
    <property type="term" value="F:mRNA binding"/>
    <property type="evidence" value="ECO:0007669"/>
    <property type="project" value="TreeGrafter"/>
</dbReference>
<comment type="caution">
    <text evidence="6">The sequence shown here is derived from an EMBL/GenBank/DDBJ whole genome shotgun (WGS) entry which is preliminary data.</text>
</comment>
<dbReference type="InterPro" id="IPR011989">
    <property type="entry name" value="ARM-like"/>
</dbReference>
<dbReference type="Gene3D" id="1.25.10.10">
    <property type="entry name" value="Leucine-rich Repeat Variant"/>
    <property type="match status" value="1"/>
</dbReference>
<dbReference type="Pfam" id="PF00806">
    <property type="entry name" value="PUF"/>
    <property type="match status" value="1"/>
</dbReference>
<dbReference type="PANTHER" id="PTHR12537:SF13">
    <property type="entry name" value="PUMILIO HOMOLOGY DOMAIN FAMILY MEMBER 4"/>
    <property type="match status" value="1"/>
</dbReference>
<evidence type="ECO:0000256" key="1">
    <source>
        <dbReference type="ARBA" id="ARBA00022737"/>
    </source>
</evidence>
<dbReference type="PROSITE" id="PS50303">
    <property type="entry name" value="PUM_HD"/>
    <property type="match status" value="1"/>
</dbReference>
<dbReference type="OrthoDB" id="668540at2759"/>
<feature type="repeat" description="Pumilio" evidence="4">
    <location>
        <begin position="525"/>
        <end position="560"/>
    </location>
</feature>
<dbReference type="GO" id="GO:0005737">
    <property type="term" value="C:cytoplasm"/>
    <property type="evidence" value="ECO:0007669"/>
    <property type="project" value="TreeGrafter"/>
</dbReference>
<dbReference type="InterPro" id="IPR016024">
    <property type="entry name" value="ARM-type_fold"/>
</dbReference>
<feature type="repeat" description="Pumilio" evidence="4">
    <location>
        <begin position="453"/>
        <end position="488"/>
    </location>
</feature>
<evidence type="ECO:0000313" key="7">
    <source>
        <dbReference type="Proteomes" id="UP001085076"/>
    </source>
</evidence>
<name>A0A9D5HU12_9LILI</name>
<dbReference type="AlphaFoldDB" id="A0A9D5HU12"/>
<reference evidence="6" key="2">
    <citation type="journal article" date="2022" name="Hortic Res">
        <title>The genome of Dioscorea zingiberensis sheds light on the biosynthesis, origin and evolution of the medicinally important diosgenin saponins.</title>
        <authorList>
            <person name="Li Y."/>
            <person name="Tan C."/>
            <person name="Li Z."/>
            <person name="Guo J."/>
            <person name="Li S."/>
            <person name="Chen X."/>
            <person name="Wang C."/>
            <person name="Dai X."/>
            <person name="Yang H."/>
            <person name="Song W."/>
            <person name="Hou L."/>
            <person name="Xu J."/>
            <person name="Tong Z."/>
            <person name="Xu A."/>
            <person name="Yuan X."/>
            <person name="Wang W."/>
            <person name="Yang Q."/>
            <person name="Chen L."/>
            <person name="Sun Z."/>
            <person name="Wang K."/>
            <person name="Pan B."/>
            <person name="Chen J."/>
            <person name="Bao Y."/>
            <person name="Liu F."/>
            <person name="Qi X."/>
            <person name="Gang D.R."/>
            <person name="Wen J."/>
            <person name="Li J."/>
        </authorList>
    </citation>
    <scope>NUCLEOTIDE SEQUENCE</scope>
    <source>
        <strain evidence="6">Dzin_1.0</strain>
    </source>
</reference>
<dbReference type="Proteomes" id="UP001085076">
    <property type="component" value="Miscellaneous, Linkage group lg01"/>
</dbReference>
<dbReference type="InterPro" id="IPR033133">
    <property type="entry name" value="PUM-HD"/>
</dbReference>
<comment type="function">
    <text evidence="3">Sequence-specific RNA-binding protein that regulates translation and mRNA stability by binding the 3'-UTR of target mRNAs.</text>
</comment>
<dbReference type="GO" id="GO:0006417">
    <property type="term" value="P:regulation of translation"/>
    <property type="evidence" value="ECO:0007669"/>
    <property type="project" value="UniProtKB-KW"/>
</dbReference>
<evidence type="ECO:0000256" key="4">
    <source>
        <dbReference type="PROSITE-ProRule" id="PRU00317"/>
    </source>
</evidence>
<evidence type="ECO:0000259" key="5">
    <source>
        <dbReference type="PROSITE" id="PS50303"/>
    </source>
</evidence>
<dbReference type="SMART" id="SM00025">
    <property type="entry name" value="Pumilio"/>
    <property type="match status" value="8"/>
</dbReference>
<dbReference type="PANTHER" id="PTHR12537">
    <property type="entry name" value="RNA BINDING PROTEIN PUMILIO-RELATED"/>
    <property type="match status" value="1"/>
</dbReference>
<keyword evidence="7" id="KW-1185">Reference proteome</keyword>
<keyword evidence="1" id="KW-0677">Repeat</keyword>
<feature type="repeat" description="Pumilio" evidence="4">
    <location>
        <begin position="417"/>
        <end position="452"/>
    </location>
</feature>
<keyword evidence="2" id="KW-0810">Translation regulation</keyword>
<dbReference type="PROSITE" id="PS50302">
    <property type="entry name" value="PUM"/>
    <property type="match status" value="7"/>
</dbReference>
<feature type="repeat" description="Pumilio" evidence="4">
    <location>
        <begin position="341"/>
        <end position="376"/>
    </location>
</feature>
<feature type="repeat" description="Pumilio" evidence="4">
    <location>
        <begin position="489"/>
        <end position="524"/>
    </location>
</feature>
<evidence type="ECO:0000256" key="2">
    <source>
        <dbReference type="ARBA" id="ARBA00022845"/>
    </source>
</evidence>
<evidence type="ECO:0000313" key="6">
    <source>
        <dbReference type="EMBL" id="KAJ0988608.1"/>
    </source>
</evidence>
<feature type="repeat" description="Pumilio" evidence="4">
    <location>
        <begin position="561"/>
        <end position="598"/>
    </location>
</feature>
<feature type="repeat" description="Pumilio" evidence="4">
    <location>
        <begin position="380"/>
        <end position="416"/>
    </location>
</feature>
<dbReference type="EMBL" id="JAGGNH010000001">
    <property type="protein sequence ID" value="KAJ0988608.1"/>
    <property type="molecule type" value="Genomic_DNA"/>
</dbReference>
<dbReference type="CDD" id="cd07920">
    <property type="entry name" value="Pumilio"/>
    <property type="match status" value="1"/>
</dbReference>
<feature type="domain" description="PUM-HD" evidence="5">
    <location>
        <begin position="282"/>
        <end position="624"/>
    </location>
</feature>
<protein>
    <recommendedName>
        <fullName evidence="5">PUM-HD domain-containing protein</fullName>
    </recommendedName>
</protein>
<dbReference type="InterPro" id="IPR001313">
    <property type="entry name" value="Pumilio_RNA-bd_rpt"/>
</dbReference>
<organism evidence="6 7">
    <name type="scientific">Dioscorea zingiberensis</name>
    <dbReference type="NCBI Taxonomy" id="325984"/>
    <lineage>
        <taxon>Eukaryota</taxon>
        <taxon>Viridiplantae</taxon>
        <taxon>Streptophyta</taxon>
        <taxon>Embryophyta</taxon>
        <taxon>Tracheophyta</taxon>
        <taxon>Spermatophyta</taxon>
        <taxon>Magnoliopsida</taxon>
        <taxon>Liliopsida</taxon>
        <taxon>Dioscoreales</taxon>
        <taxon>Dioscoreaceae</taxon>
        <taxon>Dioscorea</taxon>
    </lineage>
</organism>
<reference evidence="6" key="1">
    <citation type="submission" date="2021-03" db="EMBL/GenBank/DDBJ databases">
        <authorList>
            <person name="Li Z."/>
            <person name="Yang C."/>
        </authorList>
    </citation>
    <scope>NUCLEOTIDE SEQUENCE</scope>
    <source>
        <strain evidence="6">Dzin_1.0</strain>
        <tissue evidence="6">Leaf</tissue>
    </source>
</reference>
<dbReference type="InterPro" id="IPR033712">
    <property type="entry name" value="Pumilio_RNA-bd"/>
</dbReference>
<evidence type="ECO:0000256" key="3">
    <source>
        <dbReference type="ARBA" id="ARBA00058490"/>
    </source>
</evidence>
<dbReference type="SUPFAM" id="SSF48371">
    <property type="entry name" value="ARM repeat"/>
    <property type="match status" value="1"/>
</dbReference>
<sequence>MRLEKQEEGEMDSLLDEIPHAINVQDARHGLSMEALFGRKLVSDDPSTTLHGLLQSHKNGYVYGDGIGRACWSPPLLSDGSSSSLSGSLSPAGEDRMLDEQRLLDGIRNMSIGRQQPTAASMLRPHYCNSVKRSSLEMDFGASQFPLWGSEGFGDLGIGSYDRGNHNVGVSIAKGVLQSQKNLGDLDRDVDALNSQSQRSPYGMQPKLHYSLPVANEGAGTFHGNGNQIPWLLSSMKDPYNVKDFDIESSLIMQGKGLHYPSNGRKASQVKDQLPSSGLGGVVNYGSSPHPHCSPIQSLLYDRWVDIEGYISYIAKDQHGCRFLQRKFDEGKDQVDKIFNGIIDHVAELMTDPFGNYLIQKLLDVCSEEQRMSIILILTKYPDELVRISLNVHGTRAVQKLIETIKTRQQIALVMSALQPGFLELIKDLNGNHVIQRCLQSLTSEDNKLIFEAAAKHCVEIATHRHGCCVLQRCIAHSVGEHRLRLVSEVSANGLLLSQDPFGNYVVQFILDSKNQSVIMILASQFEGNYVQLSMQKFSSNVVEKCLKVFGEEGRAKIIAELLSVHHFEQLMQDPYANYVVQSALVNSKGPLHTALVEAIRPHASVLRTSPYCKRIFSRALLKK</sequence>
<gene>
    <name evidence="6" type="ORF">J5N97_006964</name>
</gene>
<dbReference type="Pfam" id="PF22493">
    <property type="entry name" value="PUF_NOP9"/>
    <property type="match status" value="1"/>
</dbReference>
<proteinExistence type="predicted"/>
<dbReference type="FunFam" id="1.25.10.10:FF:000237">
    <property type="entry name" value="Pumilio homolog 9"/>
    <property type="match status" value="1"/>
</dbReference>
<accession>A0A9D5HU12</accession>